<keyword evidence="3" id="KW-1185">Reference proteome</keyword>
<name>A0A8C3HJZ4_CHRPI</name>
<feature type="transmembrane region" description="Helical" evidence="1">
    <location>
        <begin position="62"/>
        <end position="83"/>
    </location>
</feature>
<evidence type="ECO:0000313" key="3">
    <source>
        <dbReference type="Proteomes" id="UP000694380"/>
    </source>
</evidence>
<keyword evidence="1" id="KW-0812">Transmembrane</keyword>
<dbReference type="AlphaFoldDB" id="A0A8C3HJZ4"/>
<dbReference type="Proteomes" id="UP000694380">
    <property type="component" value="Unplaced"/>
</dbReference>
<evidence type="ECO:0000313" key="2">
    <source>
        <dbReference type="Ensembl" id="ENSCPBP00000019407.1"/>
    </source>
</evidence>
<reference evidence="2" key="1">
    <citation type="submission" date="2025-08" db="UniProtKB">
        <authorList>
            <consortium name="Ensembl"/>
        </authorList>
    </citation>
    <scope>IDENTIFICATION</scope>
</reference>
<protein>
    <submittedName>
        <fullName evidence="2">Uncharacterized protein</fullName>
    </submittedName>
</protein>
<keyword evidence="1" id="KW-0472">Membrane</keyword>
<sequence length="117" mass="13350">VQSIFSVSTESLILCHLLQWEQDQSLSEVGGGEYNYINHEKLLYFSYSSPFSSLTNDTVSNVLFVFIYFTVNLTVSLQMIYLYTFKTGSKQVISLHCGSYQLQFTELVNPSSNKCVF</sequence>
<evidence type="ECO:0000256" key="1">
    <source>
        <dbReference type="SAM" id="Phobius"/>
    </source>
</evidence>
<proteinExistence type="predicted"/>
<accession>A0A8C3HJZ4</accession>
<organism evidence="2 3">
    <name type="scientific">Chrysemys picta bellii</name>
    <name type="common">Western painted turtle</name>
    <name type="synonym">Emys bellii</name>
    <dbReference type="NCBI Taxonomy" id="8478"/>
    <lineage>
        <taxon>Eukaryota</taxon>
        <taxon>Metazoa</taxon>
        <taxon>Chordata</taxon>
        <taxon>Craniata</taxon>
        <taxon>Vertebrata</taxon>
        <taxon>Euteleostomi</taxon>
        <taxon>Archelosauria</taxon>
        <taxon>Testudinata</taxon>
        <taxon>Testudines</taxon>
        <taxon>Cryptodira</taxon>
        <taxon>Durocryptodira</taxon>
        <taxon>Testudinoidea</taxon>
        <taxon>Emydidae</taxon>
        <taxon>Chrysemys</taxon>
    </lineage>
</organism>
<dbReference type="Ensembl" id="ENSCPBT00000022851.1">
    <property type="protein sequence ID" value="ENSCPBP00000019407.1"/>
    <property type="gene ID" value="ENSCPBG00000014024.1"/>
</dbReference>
<keyword evidence="1" id="KW-1133">Transmembrane helix</keyword>
<reference evidence="2" key="2">
    <citation type="submission" date="2025-09" db="UniProtKB">
        <authorList>
            <consortium name="Ensembl"/>
        </authorList>
    </citation>
    <scope>IDENTIFICATION</scope>
</reference>